<keyword evidence="2" id="KW-1185">Reference proteome</keyword>
<dbReference type="Proteomes" id="UP000075243">
    <property type="component" value="Unassembled WGS sequence"/>
</dbReference>
<protein>
    <recommendedName>
        <fullName evidence="3">Transposon Ty3-I Gag-Pol polyprotein</fullName>
    </recommendedName>
</protein>
<dbReference type="Gene3D" id="3.30.420.10">
    <property type="entry name" value="Ribonuclease H-like superfamily/Ribonuclease H"/>
    <property type="match status" value="1"/>
</dbReference>
<dbReference type="InterPro" id="IPR012337">
    <property type="entry name" value="RNaseH-like_sf"/>
</dbReference>
<reference evidence="1" key="1">
    <citation type="journal article" date="2012" name="Nat. Biotechnol.">
        <title>Draft genome sequence of pigeonpea (Cajanus cajan), an orphan legume crop of resource-poor farmers.</title>
        <authorList>
            <person name="Varshney R.K."/>
            <person name="Chen W."/>
            <person name="Li Y."/>
            <person name="Bharti A.K."/>
            <person name="Saxena R.K."/>
            <person name="Schlueter J.A."/>
            <person name="Donoghue M.T."/>
            <person name="Azam S."/>
            <person name="Fan G."/>
            <person name="Whaley A.M."/>
            <person name="Farmer A.D."/>
            <person name="Sheridan J."/>
            <person name="Iwata A."/>
            <person name="Tuteja R."/>
            <person name="Penmetsa R.V."/>
            <person name="Wu W."/>
            <person name="Upadhyaya H.D."/>
            <person name="Yang S.P."/>
            <person name="Shah T."/>
            <person name="Saxena K.B."/>
            <person name="Michael T."/>
            <person name="McCombie W.R."/>
            <person name="Yang B."/>
            <person name="Zhang G."/>
            <person name="Yang H."/>
            <person name="Wang J."/>
            <person name="Spillane C."/>
            <person name="Cook D.R."/>
            <person name="May G.D."/>
            <person name="Xu X."/>
            <person name="Jackson S.A."/>
        </authorList>
    </citation>
    <scope>NUCLEOTIDE SEQUENCE [LARGE SCALE GENOMIC DNA]</scope>
</reference>
<evidence type="ECO:0000313" key="2">
    <source>
        <dbReference type="Proteomes" id="UP000075243"/>
    </source>
</evidence>
<evidence type="ECO:0008006" key="3">
    <source>
        <dbReference type="Google" id="ProtNLM"/>
    </source>
</evidence>
<organism evidence="1 2">
    <name type="scientific">Cajanus cajan</name>
    <name type="common">Pigeon pea</name>
    <name type="synonym">Cajanus indicus</name>
    <dbReference type="NCBI Taxonomy" id="3821"/>
    <lineage>
        <taxon>Eukaryota</taxon>
        <taxon>Viridiplantae</taxon>
        <taxon>Streptophyta</taxon>
        <taxon>Embryophyta</taxon>
        <taxon>Tracheophyta</taxon>
        <taxon>Spermatophyta</taxon>
        <taxon>Magnoliopsida</taxon>
        <taxon>eudicotyledons</taxon>
        <taxon>Gunneridae</taxon>
        <taxon>Pentapetalae</taxon>
        <taxon>rosids</taxon>
        <taxon>fabids</taxon>
        <taxon>Fabales</taxon>
        <taxon>Fabaceae</taxon>
        <taxon>Papilionoideae</taxon>
        <taxon>50 kb inversion clade</taxon>
        <taxon>NPAAA clade</taxon>
        <taxon>indigoferoid/millettioid clade</taxon>
        <taxon>Phaseoleae</taxon>
        <taxon>Cajanus</taxon>
    </lineage>
</organism>
<evidence type="ECO:0000313" key="1">
    <source>
        <dbReference type="EMBL" id="KYP33684.1"/>
    </source>
</evidence>
<dbReference type="Gramene" id="C.cajan_46691.t">
    <property type="protein sequence ID" value="C.cajan_46691.t.cds1"/>
    <property type="gene ID" value="C.cajan_46691"/>
</dbReference>
<dbReference type="GO" id="GO:0003676">
    <property type="term" value="F:nucleic acid binding"/>
    <property type="evidence" value="ECO:0007669"/>
    <property type="project" value="InterPro"/>
</dbReference>
<dbReference type="SUPFAM" id="SSF53098">
    <property type="entry name" value="Ribonuclease H-like"/>
    <property type="match status" value="1"/>
</dbReference>
<name>A0A151QTU4_CAJCA</name>
<proteinExistence type="predicted"/>
<accession>A0A151QTU4</accession>
<gene>
    <name evidence="1" type="ORF">KK1_045450</name>
</gene>
<sequence>MLRTVLKGNHKSWDEYLLHIEFAYNMVVHKKTKISPFEVVYGFNTLKPLDIVPLLDSHHYFHKEGVSRSDFIKKIS</sequence>
<dbReference type="EMBL" id="KQ484810">
    <property type="protein sequence ID" value="KYP33684.1"/>
    <property type="molecule type" value="Genomic_DNA"/>
</dbReference>
<dbReference type="AlphaFoldDB" id="A0A151QTU4"/>
<dbReference type="InterPro" id="IPR036397">
    <property type="entry name" value="RNaseH_sf"/>
</dbReference>